<dbReference type="Proteomes" id="UP001519289">
    <property type="component" value="Unassembled WGS sequence"/>
</dbReference>
<gene>
    <name evidence="2" type="ORF">J2Z79_003445</name>
</gene>
<dbReference type="InterPro" id="IPR045509">
    <property type="entry name" value="HD_assoc_2"/>
</dbReference>
<dbReference type="SMART" id="SM00471">
    <property type="entry name" value="HDc"/>
    <property type="match status" value="1"/>
</dbReference>
<accession>A0ABS4JWV2</accession>
<dbReference type="PANTHER" id="PTHR11373:SF4">
    <property type="entry name" value="DEOXYNUCLEOSIDE TRIPHOSPHATE TRIPHOSPHOHYDROLASE SAMHD1"/>
    <property type="match status" value="1"/>
</dbReference>
<reference evidence="2 3" key="1">
    <citation type="submission" date="2021-03" db="EMBL/GenBank/DDBJ databases">
        <title>Genomic Encyclopedia of Type Strains, Phase IV (KMG-IV): sequencing the most valuable type-strain genomes for metagenomic binning, comparative biology and taxonomic classification.</title>
        <authorList>
            <person name="Goeker M."/>
        </authorList>
    </citation>
    <scope>NUCLEOTIDE SEQUENCE [LARGE SCALE GENOMIC DNA]</scope>
    <source>
        <strain evidence="2 3">DSM 27138</strain>
    </source>
</reference>
<dbReference type="Pfam" id="PF19276">
    <property type="entry name" value="HD_assoc_2"/>
    <property type="match status" value="1"/>
</dbReference>
<dbReference type="RefSeq" id="WP_209468101.1">
    <property type="nucleotide sequence ID" value="NZ_JAGGLG010000043.1"/>
</dbReference>
<dbReference type="InterPro" id="IPR006674">
    <property type="entry name" value="HD_domain"/>
</dbReference>
<dbReference type="InterPro" id="IPR050135">
    <property type="entry name" value="dGTPase-like"/>
</dbReference>
<dbReference type="EMBL" id="JAGGLG010000043">
    <property type="protein sequence ID" value="MBP2019998.1"/>
    <property type="molecule type" value="Genomic_DNA"/>
</dbReference>
<dbReference type="Pfam" id="PF01966">
    <property type="entry name" value="HD"/>
    <property type="match status" value="1"/>
</dbReference>
<evidence type="ECO:0000259" key="1">
    <source>
        <dbReference type="SMART" id="SM00471"/>
    </source>
</evidence>
<evidence type="ECO:0000313" key="3">
    <source>
        <dbReference type="Proteomes" id="UP001519289"/>
    </source>
</evidence>
<dbReference type="Gene3D" id="1.10.3210.10">
    <property type="entry name" value="Hypothetical protein af1432"/>
    <property type="match status" value="1"/>
</dbReference>
<sequence length="423" mass="47621">MKEYIFRDPIHGNIAVTDPTIFALIQSPEFQRLRRIRQLGTSFISYPGAEHTRFAHSLGVYHLMNRVLRHLVEHGVQIDPDLRAMACAAALLHDIGHGPFSHLFEKVTGMRHEDWVVRIIAGPDSSISRILADRNLAWPARIASFVSGTWDGPPFLKELISSQLDVDRMDYLLRDSRMCGVTYGQFDLERLIQTITVVDGRVVLTDKGITSAEEFLLARYFMYWNVYFHKATRSSEVLLELALRRAVALVREGAAEELGFLPPALEPVLAGRELSLSQYLALDETDVLYAVKRWTQAPDPVLADLSLRFLNRHLFAGIRLDGELTGPREEAVRAALAAAGFDPDYYHRTDRAAAAAYQYYVRPEQGSTSPIQILLSWTVPPELREVTEVSAVLRGIATQPVTRCFLFVPREAAAAVRRALLEN</sequence>
<organism evidence="2 3">
    <name type="scientific">Symbiobacterium terraclitae</name>
    <dbReference type="NCBI Taxonomy" id="557451"/>
    <lineage>
        <taxon>Bacteria</taxon>
        <taxon>Bacillati</taxon>
        <taxon>Bacillota</taxon>
        <taxon>Clostridia</taxon>
        <taxon>Eubacteriales</taxon>
        <taxon>Symbiobacteriaceae</taxon>
        <taxon>Symbiobacterium</taxon>
    </lineage>
</organism>
<dbReference type="PANTHER" id="PTHR11373">
    <property type="entry name" value="DEOXYNUCLEOSIDE TRIPHOSPHATE TRIPHOSPHOHYDROLASE"/>
    <property type="match status" value="1"/>
</dbReference>
<comment type="caution">
    <text evidence="2">The sequence shown here is derived from an EMBL/GenBank/DDBJ whole genome shotgun (WGS) entry which is preliminary data.</text>
</comment>
<evidence type="ECO:0000313" key="2">
    <source>
        <dbReference type="EMBL" id="MBP2019998.1"/>
    </source>
</evidence>
<protein>
    <submittedName>
        <fullName evidence="2">HD superfamily phosphohydrolase</fullName>
    </submittedName>
</protein>
<keyword evidence="3" id="KW-1185">Reference proteome</keyword>
<dbReference type="SUPFAM" id="SSF109604">
    <property type="entry name" value="HD-domain/PDEase-like"/>
    <property type="match status" value="1"/>
</dbReference>
<name>A0ABS4JWV2_9FIRM</name>
<dbReference type="InterPro" id="IPR003607">
    <property type="entry name" value="HD/PDEase_dom"/>
</dbReference>
<proteinExistence type="predicted"/>
<dbReference type="CDD" id="cd00077">
    <property type="entry name" value="HDc"/>
    <property type="match status" value="1"/>
</dbReference>
<feature type="domain" description="HD/PDEase" evidence="1">
    <location>
        <begin position="49"/>
        <end position="181"/>
    </location>
</feature>